<dbReference type="InterPro" id="IPR007197">
    <property type="entry name" value="rSAM"/>
</dbReference>
<name>A0A7T0C1F0_9BACT</name>
<evidence type="ECO:0000256" key="3">
    <source>
        <dbReference type="ARBA" id="ARBA00022723"/>
    </source>
</evidence>
<dbReference type="EMBL" id="CP048620">
    <property type="protein sequence ID" value="QPJ64767.1"/>
    <property type="molecule type" value="Genomic_DNA"/>
</dbReference>
<dbReference type="PROSITE" id="PS51918">
    <property type="entry name" value="RADICAL_SAM"/>
    <property type="match status" value="1"/>
</dbReference>
<organism evidence="7 8">
    <name type="scientific">Candidatus Nitrohelix vancouverensis</name>
    <dbReference type="NCBI Taxonomy" id="2705534"/>
    <lineage>
        <taxon>Bacteria</taxon>
        <taxon>Pseudomonadati</taxon>
        <taxon>Nitrospinota/Tectimicrobiota group</taxon>
        <taxon>Nitrospinota</taxon>
        <taxon>Nitrospinia</taxon>
        <taxon>Nitrospinales</taxon>
        <taxon>Nitrospinaceae</taxon>
        <taxon>Candidatus Nitrohelix</taxon>
    </lineage>
</organism>
<dbReference type="InterPro" id="IPR013785">
    <property type="entry name" value="Aldolase_TIM"/>
</dbReference>
<evidence type="ECO:0000313" key="7">
    <source>
        <dbReference type="EMBL" id="QPJ64767.1"/>
    </source>
</evidence>
<dbReference type="AlphaFoldDB" id="A0A7T0C1F0"/>
<dbReference type="InterPro" id="IPR050377">
    <property type="entry name" value="Radical_SAM_PqqE_MftC-like"/>
</dbReference>
<evidence type="ECO:0000256" key="5">
    <source>
        <dbReference type="ARBA" id="ARBA00023014"/>
    </source>
</evidence>
<protein>
    <submittedName>
        <fullName evidence="7">Radical SAM protein</fullName>
    </submittedName>
</protein>
<feature type="domain" description="Radical SAM core" evidence="6">
    <location>
        <begin position="15"/>
        <end position="222"/>
    </location>
</feature>
<dbReference type="GO" id="GO:0003824">
    <property type="term" value="F:catalytic activity"/>
    <property type="evidence" value="ECO:0007669"/>
    <property type="project" value="InterPro"/>
</dbReference>
<dbReference type="GO" id="GO:0051536">
    <property type="term" value="F:iron-sulfur cluster binding"/>
    <property type="evidence" value="ECO:0007669"/>
    <property type="project" value="UniProtKB-KW"/>
</dbReference>
<reference evidence="8" key="1">
    <citation type="submission" date="2020-02" db="EMBL/GenBank/DDBJ databases">
        <title>Genomic and physiological characterization of two novel Nitrospinaceae genera.</title>
        <authorList>
            <person name="Mueller A.J."/>
            <person name="Jung M.-Y."/>
            <person name="Strachan C.R."/>
            <person name="Herbold C.W."/>
            <person name="Kirkegaard R.H."/>
            <person name="Daims H."/>
        </authorList>
    </citation>
    <scope>NUCLEOTIDE SEQUENCE [LARGE SCALE GENOMIC DNA]</scope>
</reference>
<evidence type="ECO:0000256" key="2">
    <source>
        <dbReference type="ARBA" id="ARBA00022691"/>
    </source>
</evidence>
<proteinExistence type="predicted"/>
<dbReference type="PANTHER" id="PTHR11228">
    <property type="entry name" value="RADICAL SAM DOMAIN PROTEIN"/>
    <property type="match status" value="1"/>
</dbReference>
<evidence type="ECO:0000259" key="6">
    <source>
        <dbReference type="PROSITE" id="PS51918"/>
    </source>
</evidence>
<dbReference type="KEGG" id="nva:G3M78_04935"/>
<dbReference type="InterPro" id="IPR058240">
    <property type="entry name" value="rSAM_sf"/>
</dbReference>
<evidence type="ECO:0000256" key="4">
    <source>
        <dbReference type="ARBA" id="ARBA00023004"/>
    </source>
</evidence>
<evidence type="ECO:0000256" key="1">
    <source>
        <dbReference type="ARBA" id="ARBA00001966"/>
    </source>
</evidence>
<keyword evidence="5" id="KW-0411">Iron-sulfur</keyword>
<sequence length="295" mass="32825">MDDKTRTQTRAVPQVPLKSLDTLWMQVGGTLCNLSCSHCFISCGPQNHSHAMMSLAQVRGYLEQAKQEGVQDYYITGGEVFINPEIFEILAAILEYGPLNVLTNATLITPAKARQLAGIRDAAEHPLQFRISMEHFDEAENDKVRGSGSYAKALTGLRNLAAEAFSPILTITRSWDEADDAVMETQFLEFLKTQNVPEPRIKVLPGFLLGRLEENERSYQEEERVTASCFENYDITQLQCATSRMATAKGVYVCPILVEEPSAKMGETIQDTLRPFPLAHSACYTCRVTGMTCKS</sequence>
<comment type="cofactor">
    <cofactor evidence="1">
        <name>[4Fe-4S] cluster</name>
        <dbReference type="ChEBI" id="CHEBI:49883"/>
    </cofactor>
</comment>
<keyword evidence="3" id="KW-0479">Metal-binding</keyword>
<accession>A0A7T0C1F0</accession>
<dbReference type="PANTHER" id="PTHR11228:SF7">
    <property type="entry name" value="PQQA PEPTIDE CYCLASE"/>
    <property type="match status" value="1"/>
</dbReference>
<dbReference type="Pfam" id="PF04055">
    <property type="entry name" value="Radical_SAM"/>
    <property type="match status" value="1"/>
</dbReference>
<gene>
    <name evidence="7" type="ORF">G3M78_04935</name>
</gene>
<dbReference type="GO" id="GO:0046872">
    <property type="term" value="F:metal ion binding"/>
    <property type="evidence" value="ECO:0007669"/>
    <property type="project" value="UniProtKB-KW"/>
</dbReference>
<keyword evidence="4" id="KW-0408">Iron</keyword>
<dbReference type="SFLD" id="SFLDS00029">
    <property type="entry name" value="Radical_SAM"/>
    <property type="match status" value="1"/>
</dbReference>
<evidence type="ECO:0000313" key="8">
    <source>
        <dbReference type="Proteomes" id="UP000594464"/>
    </source>
</evidence>
<dbReference type="Proteomes" id="UP000594464">
    <property type="component" value="Chromosome"/>
</dbReference>
<keyword evidence="2" id="KW-0949">S-adenosyl-L-methionine</keyword>
<dbReference type="CDD" id="cd01335">
    <property type="entry name" value="Radical_SAM"/>
    <property type="match status" value="1"/>
</dbReference>
<dbReference type="SFLD" id="SFLDG01067">
    <property type="entry name" value="SPASM/twitch_domain_containing"/>
    <property type="match status" value="1"/>
</dbReference>
<dbReference type="Gene3D" id="3.20.20.70">
    <property type="entry name" value="Aldolase class I"/>
    <property type="match status" value="1"/>
</dbReference>
<dbReference type="SUPFAM" id="SSF102114">
    <property type="entry name" value="Radical SAM enzymes"/>
    <property type="match status" value="1"/>
</dbReference>